<organism evidence="1 2">
    <name type="scientific">Acaulospora colombiana</name>
    <dbReference type="NCBI Taxonomy" id="27376"/>
    <lineage>
        <taxon>Eukaryota</taxon>
        <taxon>Fungi</taxon>
        <taxon>Fungi incertae sedis</taxon>
        <taxon>Mucoromycota</taxon>
        <taxon>Glomeromycotina</taxon>
        <taxon>Glomeromycetes</taxon>
        <taxon>Diversisporales</taxon>
        <taxon>Acaulosporaceae</taxon>
        <taxon>Acaulospora</taxon>
    </lineage>
</organism>
<evidence type="ECO:0000313" key="2">
    <source>
        <dbReference type="Proteomes" id="UP000789525"/>
    </source>
</evidence>
<dbReference type="EMBL" id="CAJVPT010040007">
    <property type="protein sequence ID" value="CAG8724300.1"/>
    <property type="molecule type" value="Genomic_DNA"/>
</dbReference>
<name>A0ACA9PVP5_9GLOM</name>
<accession>A0ACA9PVP5</accession>
<evidence type="ECO:0000313" key="1">
    <source>
        <dbReference type="EMBL" id="CAG8724300.1"/>
    </source>
</evidence>
<reference evidence="1" key="1">
    <citation type="submission" date="2021-06" db="EMBL/GenBank/DDBJ databases">
        <authorList>
            <person name="Kallberg Y."/>
            <person name="Tangrot J."/>
            <person name="Rosling A."/>
        </authorList>
    </citation>
    <scope>NUCLEOTIDE SEQUENCE</scope>
    <source>
        <strain evidence="1">CL356</strain>
    </source>
</reference>
<feature type="non-terminal residue" evidence="1">
    <location>
        <position position="250"/>
    </location>
</feature>
<sequence length="250" mass="28126">MTYSYLLSIPLLVTYSVTMAVIKYDEGYKDLSAFHLGVIPKPYALWPKEYKALVLPATVCFSVAWSLEIVSHLEELTFWLFLLHQGPSQRDWFTSWEFRTWASGAVLAVVGMPTLTVLLRADPYKSEAWTFFAGGVGSLIITLWFLVVLFKFPKFLKRVRNEGAEAEVVVRLTTFDELNRIRVGFRFLFAGPLLVLAIDGVLDKGKPINTSPFWTDLLSMIAGIGCVVSSILTLLVRYGFLAPIKGKEDT</sequence>
<dbReference type="Proteomes" id="UP000789525">
    <property type="component" value="Unassembled WGS sequence"/>
</dbReference>
<keyword evidence="2" id="KW-1185">Reference proteome</keyword>
<comment type="caution">
    <text evidence="1">The sequence shown here is derived from an EMBL/GenBank/DDBJ whole genome shotgun (WGS) entry which is preliminary data.</text>
</comment>
<protein>
    <submittedName>
        <fullName evidence="1">10505_t:CDS:1</fullName>
    </submittedName>
</protein>
<gene>
    <name evidence="1" type="ORF">ACOLOM_LOCUS11283</name>
</gene>
<proteinExistence type="predicted"/>